<feature type="transmembrane region" description="Helical" evidence="1">
    <location>
        <begin position="124"/>
        <end position="150"/>
    </location>
</feature>
<feature type="transmembrane region" description="Helical" evidence="1">
    <location>
        <begin position="20"/>
        <end position="40"/>
    </location>
</feature>
<feature type="transmembrane region" description="Helical" evidence="1">
    <location>
        <begin position="46"/>
        <end position="65"/>
    </location>
</feature>
<dbReference type="OrthoDB" id="2323813at2"/>
<feature type="transmembrane region" description="Helical" evidence="1">
    <location>
        <begin position="94"/>
        <end position="112"/>
    </location>
</feature>
<comment type="caution">
    <text evidence="2">The sequence shown here is derived from an EMBL/GenBank/DDBJ whole genome shotgun (WGS) entry which is preliminary data.</text>
</comment>
<protein>
    <recommendedName>
        <fullName evidence="4">ABC-2 type transporter domain-containing protein</fullName>
    </recommendedName>
</protein>
<reference evidence="3" key="1">
    <citation type="submission" date="2016-09" db="EMBL/GenBank/DDBJ databases">
        <title>Draft genome sequence of a novel species of the family Streptococcaceae isolated from flowers.</title>
        <authorList>
            <person name="Chuah L.-O."/>
            <person name="Yap K.-P."/>
            <person name="Thong K.L."/>
            <person name="Liong M.T."/>
            <person name="Ahmad R."/>
            <person name="Rusul G."/>
        </authorList>
    </citation>
    <scope>NUCLEOTIDE SEQUENCE [LARGE SCALE GENOMIC DNA]</scope>
    <source>
        <strain evidence="3">HibF3</strain>
    </source>
</reference>
<proteinExistence type="predicted"/>
<feature type="transmembrane region" description="Helical" evidence="1">
    <location>
        <begin position="204"/>
        <end position="223"/>
    </location>
</feature>
<dbReference type="Proteomes" id="UP000177273">
    <property type="component" value="Unassembled WGS sequence"/>
</dbReference>
<keyword evidence="1" id="KW-0472">Membrane</keyword>
<evidence type="ECO:0008006" key="4">
    <source>
        <dbReference type="Google" id="ProtNLM"/>
    </source>
</evidence>
<accession>A0A9Q5NZY2</accession>
<dbReference type="EMBL" id="MKIQ01000027">
    <property type="protein sequence ID" value="OFI46882.1"/>
    <property type="molecule type" value="Genomic_DNA"/>
</dbReference>
<organism evidence="2 3">
    <name type="scientific">Floricoccus penangensis</name>
    <dbReference type="NCBI Taxonomy" id="1859475"/>
    <lineage>
        <taxon>Bacteria</taxon>
        <taxon>Bacillati</taxon>
        <taxon>Bacillota</taxon>
        <taxon>Bacilli</taxon>
        <taxon>Lactobacillales</taxon>
        <taxon>Streptococcaceae</taxon>
        <taxon>Floricoccus</taxon>
    </lineage>
</organism>
<evidence type="ECO:0000313" key="3">
    <source>
        <dbReference type="Proteomes" id="UP000177273"/>
    </source>
</evidence>
<keyword evidence="1" id="KW-0812">Transmembrane</keyword>
<name>A0A9Q5NZY2_9LACT</name>
<evidence type="ECO:0000313" key="2">
    <source>
        <dbReference type="EMBL" id="OFI46882.1"/>
    </source>
</evidence>
<dbReference type="RefSeq" id="WP_070788015.1">
    <property type="nucleotide sequence ID" value="NZ_MKIQ01000027.1"/>
</dbReference>
<sequence length="237" mass="27989">MFNLFLKITYRNKWNLFKIYFLVPFSQILPIIVLSNFLVPKYNDKILYGMMVWGGFYSTLFEIMNSRIERFNSNKVADVFLSGNSILKYNSYEILAINFIFVPSNILIALFLSKIFEVEISMKIIFLLFILLTINNLICGIFILSLQLVFKNYFNKVNLLMDLLYLISGVVIPLTTYPIFLQILSLMFPITNIIQYLYSQDWKYLLFYIMSAIFSVFIGKLLFQKSLKKYRLRGNIN</sequence>
<dbReference type="AlphaFoldDB" id="A0A9Q5NZY2"/>
<evidence type="ECO:0000256" key="1">
    <source>
        <dbReference type="SAM" id="Phobius"/>
    </source>
</evidence>
<feature type="transmembrane region" description="Helical" evidence="1">
    <location>
        <begin position="162"/>
        <end position="184"/>
    </location>
</feature>
<keyword evidence="1" id="KW-1133">Transmembrane helix</keyword>
<gene>
    <name evidence="2" type="ORF">BG262_03565</name>
</gene>
<keyword evidence="3" id="KW-1185">Reference proteome</keyword>